<keyword evidence="7" id="KW-0929">Antimicrobial</keyword>
<dbReference type="FunFam" id="3.15.10.10:FF:000001">
    <property type="entry name" value="phospholipid transfer protein-like"/>
    <property type="match status" value="1"/>
</dbReference>
<dbReference type="InterPro" id="IPR030675">
    <property type="entry name" value="BPI/LBP"/>
</dbReference>
<proteinExistence type="inferred from homology"/>
<organism evidence="11 12">
    <name type="scientific">Aldrovandia affinis</name>
    <dbReference type="NCBI Taxonomy" id="143900"/>
    <lineage>
        <taxon>Eukaryota</taxon>
        <taxon>Metazoa</taxon>
        <taxon>Chordata</taxon>
        <taxon>Craniata</taxon>
        <taxon>Vertebrata</taxon>
        <taxon>Euteleostomi</taxon>
        <taxon>Actinopterygii</taxon>
        <taxon>Neopterygii</taxon>
        <taxon>Teleostei</taxon>
        <taxon>Notacanthiformes</taxon>
        <taxon>Halosauridae</taxon>
        <taxon>Aldrovandia</taxon>
    </lineage>
</organism>
<dbReference type="InterPro" id="IPR017942">
    <property type="entry name" value="Lipid-bd_serum_glycop_N"/>
</dbReference>
<dbReference type="PANTHER" id="PTHR10504">
    <property type="entry name" value="BACTERICIDAL PERMEABILITY-INCREASING BPI PROTEIN-RELATED"/>
    <property type="match status" value="1"/>
</dbReference>
<comment type="function">
    <text evidence="7">The cytotoxic action of BPI is limited to many species of Gram-negative bacteria; this specificity may be explained by a strong affinity of the very basic N-terminal half for the negatively charged lipopolysaccharides that are unique to the Gram-negative bacterial outer envelope.</text>
</comment>
<dbReference type="SMART" id="SM00329">
    <property type="entry name" value="BPI2"/>
    <property type="match status" value="1"/>
</dbReference>
<reference evidence="11" key="1">
    <citation type="journal article" date="2023" name="Science">
        <title>Genome structures resolve the early diversification of teleost fishes.</title>
        <authorList>
            <person name="Parey E."/>
            <person name="Louis A."/>
            <person name="Montfort J."/>
            <person name="Bouchez O."/>
            <person name="Roques C."/>
            <person name="Iampietro C."/>
            <person name="Lluch J."/>
            <person name="Castinel A."/>
            <person name="Donnadieu C."/>
            <person name="Desvignes T."/>
            <person name="Floi Bucao C."/>
            <person name="Jouanno E."/>
            <person name="Wen M."/>
            <person name="Mejri S."/>
            <person name="Dirks R."/>
            <person name="Jansen H."/>
            <person name="Henkel C."/>
            <person name="Chen W.J."/>
            <person name="Zahm M."/>
            <person name="Cabau C."/>
            <person name="Klopp C."/>
            <person name="Thompson A.W."/>
            <person name="Robinson-Rechavi M."/>
            <person name="Braasch I."/>
            <person name="Lecointre G."/>
            <person name="Bobe J."/>
            <person name="Postlethwait J.H."/>
            <person name="Berthelot C."/>
            <person name="Roest Crollius H."/>
            <person name="Guiguen Y."/>
        </authorList>
    </citation>
    <scope>NUCLEOTIDE SEQUENCE</scope>
    <source>
        <strain evidence="11">NC1722</strain>
    </source>
</reference>
<comment type="subunit">
    <text evidence="7">Monomer. Homodimer; disulfide-linked.</text>
</comment>
<evidence type="ECO:0000256" key="8">
    <source>
        <dbReference type="SAM" id="SignalP"/>
    </source>
</evidence>
<comment type="domain">
    <text evidence="7">The N- and C-terminal barrels adopt an identical fold despite having only 13% of conserved residues.</text>
</comment>
<keyword evidence="7" id="KW-0399">Innate immunity</keyword>
<dbReference type="SMART" id="SM00328">
    <property type="entry name" value="BPI1"/>
    <property type="match status" value="1"/>
</dbReference>
<dbReference type="FunFam" id="3.15.20.10:FF:000001">
    <property type="entry name" value="Phospholipid transfer protein"/>
    <property type="match status" value="1"/>
</dbReference>
<evidence type="ECO:0000256" key="2">
    <source>
        <dbReference type="ARBA" id="ARBA00007292"/>
    </source>
</evidence>
<evidence type="ECO:0000256" key="4">
    <source>
        <dbReference type="ARBA" id="ARBA00023157"/>
    </source>
</evidence>
<keyword evidence="7 8" id="KW-0732">Signal</keyword>
<evidence type="ECO:0000256" key="1">
    <source>
        <dbReference type="ARBA" id="ARBA00004613"/>
    </source>
</evidence>
<keyword evidence="4 6" id="KW-1015">Disulfide bond</keyword>
<keyword evidence="7" id="KW-0044">Antibiotic</keyword>
<feature type="chain" id="PRO_5042227664" description="Bactericidal permeability-increasing protein" evidence="8">
    <location>
        <begin position="18"/>
        <end position="437"/>
    </location>
</feature>
<sequence>MGPSLLILLSVAAHAWGSNPAIKAVLTDKGLQYGTHVGTDWLQARIRALSIPDISGDVSLRVLGSIHYTLSGMSVAQLNLPAPTMVFSEGTGVRAALSGLSVAVRGNWNIQFHVITGSGTLDMALFKVDVSSLTRVGSDEQGHLSVSSAQCNSSIGGLQITFHGQASSFFQRFVKYLKCQIKSQIEEKICLAVKQGIEDVENYLAASRVSFQVNPALLLDMPLLSSPVVQASDINLNFKGEFYSVQSHTEPPFVANPFQLPRQDNFMVTLGASEFCVNSAAFAYFSAGLLQINITDDMIPSESPIRLNTTRFGVFVPQLPKMFPDMLMLVHTYASDTPMISFLPDNTTLRLSGSAKAYAIKPDSSLAPLFRLDLDARFSGKFMMVDGKLKGSLMMNNLTLMLGASEVGTFQTTSLEEQLKVVVNMTVLPKVNGEHIP</sequence>
<feature type="signal peptide" evidence="8">
    <location>
        <begin position="1"/>
        <end position="17"/>
    </location>
</feature>
<evidence type="ECO:0000256" key="7">
    <source>
        <dbReference type="RuleBase" id="RU369039"/>
    </source>
</evidence>
<dbReference type="InterPro" id="IPR017943">
    <property type="entry name" value="Bactericidal_perm-incr_a/b_dom"/>
</dbReference>
<dbReference type="Proteomes" id="UP001221898">
    <property type="component" value="Unassembled WGS sequence"/>
</dbReference>
<name>A0AAD7R9G5_9TELE</name>
<keyword evidence="7" id="KW-0391">Immunity</keyword>
<dbReference type="AlphaFoldDB" id="A0AAD7R9G5"/>
<comment type="domain">
    <text evidence="7">The N-terminal region may be exposed to the interior of the granule, whereas the C-terminal portion may be embedded in the membrane. During phagocytosis and degranulation, proteases may be released and activated and cleave BPI at the junction of the N- and C-terminal portions of the molecule, providing controlled release of the N-terminal antibacterial fragment when bacteria are ingested.</text>
</comment>
<evidence type="ECO:0000313" key="12">
    <source>
        <dbReference type="Proteomes" id="UP001221898"/>
    </source>
</evidence>
<dbReference type="Pfam" id="PF01273">
    <property type="entry name" value="LBP_BPI_CETP"/>
    <property type="match status" value="1"/>
</dbReference>
<dbReference type="InterPro" id="IPR001124">
    <property type="entry name" value="Lipid-bd_serum_glycop_C"/>
</dbReference>
<comment type="subcellular location">
    <subcellularLocation>
        <location evidence="1 7">Secreted</location>
    </subcellularLocation>
</comment>
<keyword evidence="3 7" id="KW-0964">Secreted</keyword>
<dbReference type="Gene3D" id="3.15.20.10">
    <property type="entry name" value="Bactericidal permeability-increasing protein, domain 2"/>
    <property type="match status" value="1"/>
</dbReference>
<evidence type="ECO:0000256" key="3">
    <source>
        <dbReference type="ARBA" id="ARBA00022525"/>
    </source>
</evidence>
<dbReference type="PIRSF" id="PIRSF002417">
    <property type="entry name" value="Lipid_binding_protein"/>
    <property type="match status" value="1"/>
</dbReference>
<dbReference type="GO" id="GO:0008289">
    <property type="term" value="F:lipid binding"/>
    <property type="evidence" value="ECO:0007669"/>
    <property type="project" value="InterPro"/>
</dbReference>
<dbReference type="Gene3D" id="3.15.10.10">
    <property type="entry name" value="Bactericidal permeability-increasing protein, domain 1"/>
    <property type="match status" value="1"/>
</dbReference>
<gene>
    <name evidence="11" type="ORF">AAFF_G00298400</name>
</gene>
<dbReference type="Pfam" id="PF02886">
    <property type="entry name" value="LBP_BPI_CETP_C"/>
    <property type="match status" value="1"/>
</dbReference>
<evidence type="ECO:0000259" key="9">
    <source>
        <dbReference type="SMART" id="SM00328"/>
    </source>
</evidence>
<dbReference type="SUPFAM" id="SSF55394">
    <property type="entry name" value="Bactericidal permeability-increasing protein, BPI"/>
    <property type="match status" value="2"/>
</dbReference>
<evidence type="ECO:0000313" key="11">
    <source>
        <dbReference type="EMBL" id="KAJ8371967.1"/>
    </source>
</evidence>
<comment type="caution">
    <text evidence="11">The sequence shown here is derived from an EMBL/GenBank/DDBJ whole genome shotgun (WGS) entry which is preliminary data.</text>
</comment>
<dbReference type="PANTHER" id="PTHR10504:SF132">
    <property type="entry name" value="BACTERICIDAL PERMEABILITY-INCREASING PROTEIN"/>
    <property type="match status" value="1"/>
</dbReference>
<dbReference type="GO" id="GO:0050829">
    <property type="term" value="P:defense response to Gram-negative bacterium"/>
    <property type="evidence" value="ECO:0007669"/>
    <property type="project" value="UniProtKB-UniRule"/>
</dbReference>
<evidence type="ECO:0000256" key="6">
    <source>
        <dbReference type="PIRSR" id="PIRSR002417-50"/>
    </source>
</evidence>
<dbReference type="EMBL" id="JAINUG010000422">
    <property type="protein sequence ID" value="KAJ8371967.1"/>
    <property type="molecule type" value="Genomic_DNA"/>
</dbReference>
<comment type="similarity">
    <text evidence="2">Belongs to the BPI/LBP/Plunc superfamily. BPI/LBP family.</text>
</comment>
<dbReference type="GO" id="GO:0005615">
    <property type="term" value="C:extracellular space"/>
    <property type="evidence" value="ECO:0007669"/>
    <property type="project" value="UniProtKB-UniRule"/>
</dbReference>
<feature type="domain" description="Lipid-binding serum glycoprotein N-terminal" evidence="9">
    <location>
        <begin position="26"/>
        <end position="247"/>
    </location>
</feature>
<evidence type="ECO:0000259" key="10">
    <source>
        <dbReference type="SMART" id="SM00329"/>
    </source>
</evidence>
<feature type="disulfide bond" evidence="6">
    <location>
        <begin position="151"/>
        <end position="190"/>
    </location>
</feature>
<keyword evidence="12" id="KW-1185">Reference proteome</keyword>
<accession>A0AAD7R9G5</accession>
<protein>
    <recommendedName>
        <fullName evidence="7">Bactericidal permeability-increasing protein</fullName>
        <shortName evidence="7">BPI</shortName>
    </recommendedName>
</protein>
<dbReference type="GO" id="GO:0045087">
    <property type="term" value="P:innate immune response"/>
    <property type="evidence" value="ECO:0007669"/>
    <property type="project" value="UniProtKB-UniRule"/>
</dbReference>
<evidence type="ECO:0000256" key="5">
    <source>
        <dbReference type="ARBA" id="ARBA00023180"/>
    </source>
</evidence>
<dbReference type="InterPro" id="IPR032942">
    <property type="entry name" value="BPI/LBP/Plunc"/>
</dbReference>
<feature type="domain" description="Lipid-binding serum glycoprotein C-terminal" evidence="10">
    <location>
        <begin position="262"/>
        <end position="437"/>
    </location>
</feature>
<keyword evidence="5 7" id="KW-0325">Glycoprotein</keyword>